<accession>A0AAD2FKN2</accession>
<proteinExistence type="predicted"/>
<reference evidence="3" key="1">
    <citation type="submission" date="2023-08" db="EMBL/GenBank/DDBJ databases">
        <authorList>
            <person name="Audoor S."/>
            <person name="Bilcke G."/>
        </authorList>
    </citation>
    <scope>NUCLEOTIDE SEQUENCE</scope>
</reference>
<feature type="signal peptide" evidence="2">
    <location>
        <begin position="1"/>
        <end position="33"/>
    </location>
</feature>
<feature type="chain" id="PRO_5041975854" description="Exostosin GT47 domain-containing protein" evidence="2">
    <location>
        <begin position="34"/>
        <end position="474"/>
    </location>
</feature>
<keyword evidence="4" id="KW-1185">Reference proteome</keyword>
<dbReference type="AlphaFoldDB" id="A0AAD2FKN2"/>
<protein>
    <recommendedName>
        <fullName evidence="5">Exostosin GT47 domain-containing protein</fullName>
    </recommendedName>
</protein>
<evidence type="ECO:0000313" key="4">
    <source>
        <dbReference type="Proteomes" id="UP001295423"/>
    </source>
</evidence>
<feature type="region of interest" description="Disordered" evidence="1">
    <location>
        <begin position="69"/>
        <end position="90"/>
    </location>
</feature>
<dbReference type="Proteomes" id="UP001295423">
    <property type="component" value="Unassembled WGS sequence"/>
</dbReference>
<evidence type="ECO:0000313" key="3">
    <source>
        <dbReference type="EMBL" id="CAJ1945880.1"/>
    </source>
</evidence>
<keyword evidence="2" id="KW-0732">Signal</keyword>
<name>A0AAD2FKN2_9STRA</name>
<comment type="caution">
    <text evidence="3">The sequence shown here is derived from an EMBL/GenBank/DDBJ whole genome shotgun (WGS) entry which is preliminary data.</text>
</comment>
<organism evidence="3 4">
    <name type="scientific">Cylindrotheca closterium</name>
    <dbReference type="NCBI Taxonomy" id="2856"/>
    <lineage>
        <taxon>Eukaryota</taxon>
        <taxon>Sar</taxon>
        <taxon>Stramenopiles</taxon>
        <taxon>Ochrophyta</taxon>
        <taxon>Bacillariophyta</taxon>
        <taxon>Bacillariophyceae</taxon>
        <taxon>Bacillariophycidae</taxon>
        <taxon>Bacillariales</taxon>
        <taxon>Bacillariaceae</taxon>
        <taxon>Cylindrotheca</taxon>
    </lineage>
</organism>
<dbReference type="EMBL" id="CAKOGP040001557">
    <property type="protein sequence ID" value="CAJ1945880.1"/>
    <property type="molecule type" value="Genomic_DNA"/>
</dbReference>
<evidence type="ECO:0008006" key="5">
    <source>
        <dbReference type="Google" id="ProtNLM"/>
    </source>
</evidence>
<evidence type="ECO:0000256" key="2">
    <source>
        <dbReference type="SAM" id="SignalP"/>
    </source>
</evidence>
<sequence>MDDIAPLAPASTSYRRVFVVLVTLVLLLKQLQGIQKSSVGFSYNNNNVEYKAINNLVLNISLKDDSRNATVTTSESNDTSPPNWKKSDEQVEESTVSFKTTSVAATLQPSSTNISINHNDLLPACQIRVSNMLLAHYEVIESVAKLMPYEYLQPNLLPGNTTTTTTTDTNNSITCNPRNLNFEFDVKSDGSVRPKSWLADFNQRVSNTSIVDHATGIQRSFGQAVQTKFVVQENWDITIQASCPCNEITQSWLLDTSSKDAPHICIHHGLCKWTRGLPNAIYMSPHHERYFVPSALPRMVKAPNKPTMHTQNKKLEICTIGSIGRRKWDFFTPFFQNSTNAKFWPKIRIRMLGRGHMPPLMAQYKNKTEIKCKQLNDDRKFYAFVMACDILILPIDKEGGYKNYFKSPPDSEWKLSGTIPPIIAYQKSFLLPQELVELYQNELPMHLPHGGYDDESDMSFAEALSLLLEEMLPR</sequence>
<gene>
    <name evidence="3" type="ORF">CYCCA115_LOCUS10023</name>
</gene>
<evidence type="ECO:0000256" key="1">
    <source>
        <dbReference type="SAM" id="MobiDB-lite"/>
    </source>
</evidence>
<feature type="compositionally biased region" description="Polar residues" evidence="1">
    <location>
        <begin position="69"/>
        <end position="82"/>
    </location>
</feature>